<feature type="compositionally biased region" description="Low complexity" evidence="4">
    <location>
        <begin position="65"/>
        <end position="74"/>
    </location>
</feature>
<dbReference type="InterPro" id="IPR011009">
    <property type="entry name" value="Kinase-like_dom_sf"/>
</dbReference>
<dbReference type="Pfam" id="PF13181">
    <property type="entry name" value="TPR_8"/>
    <property type="match status" value="1"/>
</dbReference>
<dbReference type="EMBL" id="CP036279">
    <property type="protein sequence ID" value="QDU61710.1"/>
    <property type="molecule type" value="Genomic_DNA"/>
</dbReference>
<feature type="repeat" description="TPR" evidence="3">
    <location>
        <begin position="1010"/>
        <end position="1043"/>
    </location>
</feature>
<feature type="compositionally biased region" description="Basic and acidic residues" evidence="4">
    <location>
        <begin position="302"/>
        <end position="319"/>
    </location>
</feature>
<feature type="region of interest" description="Disordered" evidence="4">
    <location>
        <begin position="1368"/>
        <end position="1390"/>
    </location>
</feature>
<evidence type="ECO:0000256" key="3">
    <source>
        <dbReference type="PROSITE-ProRule" id="PRU00339"/>
    </source>
</evidence>
<dbReference type="Pfam" id="PF13424">
    <property type="entry name" value="TPR_12"/>
    <property type="match status" value="1"/>
</dbReference>
<dbReference type="SUPFAM" id="SSF56112">
    <property type="entry name" value="Protein kinase-like (PK-like)"/>
    <property type="match status" value="1"/>
</dbReference>
<keyword evidence="6" id="KW-0808">Transferase</keyword>
<feature type="compositionally biased region" description="Polar residues" evidence="4">
    <location>
        <begin position="248"/>
        <end position="274"/>
    </location>
</feature>
<dbReference type="PANTHER" id="PTHR44858">
    <property type="entry name" value="TETRATRICOPEPTIDE REPEAT PROTEIN 6"/>
    <property type="match status" value="1"/>
</dbReference>
<keyword evidence="7" id="KW-1185">Reference proteome</keyword>
<evidence type="ECO:0000313" key="6">
    <source>
        <dbReference type="EMBL" id="QDU61710.1"/>
    </source>
</evidence>
<dbReference type="InterPro" id="IPR050498">
    <property type="entry name" value="Ycf3"/>
</dbReference>
<dbReference type="GO" id="GO:0004674">
    <property type="term" value="F:protein serine/threonine kinase activity"/>
    <property type="evidence" value="ECO:0007669"/>
    <property type="project" value="UniProtKB-EC"/>
</dbReference>
<feature type="repeat" description="TPR" evidence="3">
    <location>
        <begin position="1186"/>
        <end position="1219"/>
    </location>
</feature>
<evidence type="ECO:0000256" key="2">
    <source>
        <dbReference type="ARBA" id="ARBA00022803"/>
    </source>
</evidence>
<dbReference type="PROSITE" id="PS50011">
    <property type="entry name" value="PROTEIN_KINASE_DOM"/>
    <property type="match status" value="1"/>
</dbReference>
<dbReference type="Gene3D" id="1.10.510.10">
    <property type="entry name" value="Transferase(Phosphotransferase) domain 1"/>
    <property type="match status" value="1"/>
</dbReference>
<keyword evidence="6" id="KW-0418">Kinase</keyword>
<protein>
    <submittedName>
        <fullName evidence="6">Serine/threonine-protein kinase PknD</fullName>
        <ecNumber evidence="6">2.7.11.1</ecNumber>
    </submittedName>
</protein>
<dbReference type="Gene3D" id="1.25.40.10">
    <property type="entry name" value="Tetratricopeptide repeat domain"/>
    <property type="match status" value="5"/>
</dbReference>
<gene>
    <name evidence="6" type="primary">pknD_15</name>
    <name evidence="6" type="ORF">Pan216_25720</name>
</gene>
<sequence>MTHPLIERALHRKLITKDQARLVEEESSRGGTDSVAEFMVERGFISGEDRSLLEAENETVIGGFSVESSKSPSSPDDLGAMTDEAMGPSESLVDDQIGSEDVTLAASIDRPETPRAGDANDATLMETIAPAEASDAGQTMADSVDEVDSDQTPLDETVAPIADAKGKRSRGASLARGLESGKTILDPTNEDEEEPAFDGFAQTMDSIPPSLERTQVDESDESDEKQSRLADTMAPGDAPSPTEVGDATTDSFSETVAPETSSDLSRGGTSNSGTHAMGATGYDETVAPDEDQHSGVSTEADGGSRRESTNREQRSRASDEAGTLSSLDQLNGKPRYELKKELARGGLGRVWLAQDQHIARNVAIKEVLPGRQSGVTLDRFYQEAQITGQLEHPGIVPVYELGMKPDGKPFYTMKLLRGRTFESAIREYHELPRDDPNRVIKLNELLDVFVGICNAMAFAHNKGIIHRDLKPANVMVGDFGEAIVVDWGLATIMHSQRDPLQPMVASEEDTDGSRVSITLRGSGSQTMAGTIMGTPKYMSPEQAEGRIEELDERSDIYSLGAILYDILVGSPALNGASLQEILTKVIRGEFEPPKRIIRDVPAPLNAICLKAMALEADDRYANAKEIAEDVLRWKAREPVSAYPEPWWQQANRWLRKHRTLVLSTVAAASVVVIGLVAWNIQEAQRIAAIRDEATRRFNEGQAAFYSGDLNAAQLQLGQSLALVSDEPMLEELHGPIDELLGKATALLAEEDAREEAQERLARFEELRDEALFHGTRVGGLDDTTSVLQTRDAATEALQIFSKGAETGFEPDQHIDHLTDQERQEVREAQREMVMLLADAIAFPLPGQQPQERRENAAEALTLLVMAEKLGTPFRSLYLRRADLHANLGQRAESAEALAKAEGIEPANAFDYFLLGFRAYDLDKFNTAIGFFKEALNRDTDNFWAQYFLGLSLYKTEQYRAASIAFTACLAQRDDFLWTYLLRGVANSNAGDAKAAEADFAEAMRIDKDEYGIYVNRGSAYFNQGRYDDAIKDFKRAIAINPDSYRAYFNLAMTYRKMGRFEDALDRFDDAIQRAPEVAEVYGNRGLLHLEDLKDQQAAAADFENAIRFAVPGSSQLANYRIYRGKIFHDRRQFEAALAQYDEALKQNDEVALVHYARGQALFELRRFQEAREAFDRFMETSDDEVTKAYVDRGSLREALGDVQGAVEDFTLALAADERTPAMHAKRGWKYVMNWKELALADFNEAIKLAPRDPGNYSGRGYTLALSGDYLGAVRDAEKAVALSRGVPTVLYDSACVYSVAYDKARTSTDEKHRTELANAYRAKALELLRGALERIPANRRAGFIKGAILPDPSMAPLKADPAFKSLMEGYLNPTPKEPSAKPLPTKPANK</sequence>
<dbReference type="InterPro" id="IPR000719">
    <property type="entry name" value="Prot_kinase_dom"/>
</dbReference>
<keyword evidence="2 3" id="KW-0802">TPR repeat</keyword>
<feature type="repeat" description="TPR" evidence="3">
    <location>
        <begin position="1044"/>
        <end position="1077"/>
    </location>
</feature>
<feature type="region of interest" description="Disordered" evidence="4">
    <location>
        <begin position="132"/>
        <end position="332"/>
    </location>
</feature>
<feature type="region of interest" description="Disordered" evidence="4">
    <location>
        <begin position="63"/>
        <end position="92"/>
    </location>
</feature>
<dbReference type="PROSITE" id="PS50293">
    <property type="entry name" value="TPR_REGION"/>
    <property type="match status" value="2"/>
</dbReference>
<dbReference type="Pfam" id="PF13432">
    <property type="entry name" value="TPR_16"/>
    <property type="match status" value="1"/>
</dbReference>
<dbReference type="InterPro" id="IPR019734">
    <property type="entry name" value="TPR_rpt"/>
</dbReference>
<feature type="repeat" description="TPR" evidence="3">
    <location>
        <begin position="1151"/>
        <end position="1184"/>
    </location>
</feature>
<dbReference type="PANTHER" id="PTHR44858:SF1">
    <property type="entry name" value="UDP-N-ACETYLGLUCOSAMINE--PEPTIDE N-ACETYLGLUCOSAMINYLTRANSFERASE SPINDLY-RELATED"/>
    <property type="match status" value="1"/>
</dbReference>
<dbReference type="Pfam" id="PF00069">
    <property type="entry name" value="Pkinase"/>
    <property type="match status" value="1"/>
</dbReference>
<feature type="repeat" description="TPR" evidence="3">
    <location>
        <begin position="908"/>
        <end position="941"/>
    </location>
</feature>
<dbReference type="RefSeq" id="WP_419193570.1">
    <property type="nucleotide sequence ID" value="NZ_CP036279.1"/>
</dbReference>
<keyword evidence="1" id="KW-0677">Repeat</keyword>
<feature type="domain" description="Protein kinase" evidence="5">
    <location>
        <begin position="336"/>
        <end position="631"/>
    </location>
</feature>
<dbReference type="KEGG" id="knv:Pan216_25720"/>
<evidence type="ECO:0000256" key="4">
    <source>
        <dbReference type="SAM" id="MobiDB-lite"/>
    </source>
</evidence>
<evidence type="ECO:0000259" key="5">
    <source>
        <dbReference type="PROSITE" id="PS50011"/>
    </source>
</evidence>
<organism evidence="6 7">
    <name type="scientific">Kolteria novifilia</name>
    <dbReference type="NCBI Taxonomy" id="2527975"/>
    <lineage>
        <taxon>Bacteria</taxon>
        <taxon>Pseudomonadati</taxon>
        <taxon>Planctomycetota</taxon>
        <taxon>Planctomycetia</taxon>
        <taxon>Kolteriales</taxon>
        <taxon>Kolteriaceae</taxon>
        <taxon>Kolteria</taxon>
    </lineage>
</organism>
<dbReference type="PROSITE" id="PS50005">
    <property type="entry name" value="TPR"/>
    <property type="match status" value="5"/>
</dbReference>
<dbReference type="InterPro" id="IPR008271">
    <property type="entry name" value="Ser/Thr_kinase_AS"/>
</dbReference>
<accession>A0A518B3Z1</accession>
<dbReference type="PROSITE" id="PS00108">
    <property type="entry name" value="PROTEIN_KINASE_ST"/>
    <property type="match status" value="1"/>
</dbReference>
<dbReference type="EC" id="2.7.11.1" evidence="6"/>
<dbReference type="Proteomes" id="UP000317093">
    <property type="component" value="Chromosome"/>
</dbReference>
<dbReference type="SMART" id="SM00220">
    <property type="entry name" value="S_TKc"/>
    <property type="match status" value="1"/>
</dbReference>
<dbReference type="GO" id="GO:0005524">
    <property type="term" value="F:ATP binding"/>
    <property type="evidence" value="ECO:0007669"/>
    <property type="project" value="InterPro"/>
</dbReference>
<dbReference type="Gene3D" id="3.30.200.20">
    <property type="entry name" value="Phosphorylase Kinase, domain 1"/>
    <property type="match status" value="1"/>
</dbReference>
<dbReference type="InterPro" id="IPR011990">
    <property type="entry name" value="TPR-like_helical_dom_sf"/>
</dbReference>
<name>A0A518B3Z1_9BACT</name>
<proteinExistence type="predicted"/>
<reference evidence="6 7" key="1">
    <citation type="submission" date="2019-02" db="EMBL/GenBank/DDBJ databases">
        <title>Deep-cultivation of Planctomycetes and their phenomic and genomic characterization uncovers novel biology.</title>
        <authorList>
            <person name="Wiegand S."/>
            <person name="Jogler M."/>
            <person name="Boedeker C."/>
            <person name="Pinto D."/>
            <person name="Vollmers J."/>
            <person name="Rivas-Marin E."/>
            <person name="Kohn T."/>
            <person name="Peeters S.H."/>
            <person name="Heuer A."/>
            <person name="Rast P."/>
            <person name="Oberbeckmann S."/>
            <person name="Bunk B."/>
            <person name="Jeske O."/>
            <person name="Meyerdierks A."/>
            <person name="Storesund J.E."/>
            <person name="Kallscheuer N."/>
            <person name="Luecker S."/>
            <person name="Lage O.M."/>
            <person name="Pohl T."/>
            <person name="Merkel B.J."/>
            <person name="Hornburger P."/>
            <person name="Mueller R.-W."/>
            <person name="Bruemmer F."/>
            <person name="Labrenz M."/>
            <person name="Spormann A.M."/>
            <person name="Op den Camp H."/>
            <person name="Overmann J."/>
            <person name="Amann R."/>
            <person name="Jetten M.S.M."/>
            <person name="Mascher T."/>
            <person name="Medema M.H."/>
            <person name="Devos D.P."/>
            <person name="Kaster A.-K."/>
            <person name="Ovreas L."/>
            <person name="Rohde M."/>
            <person name="Galperin M.Y."/>
            <person name="Jogler C."/>
        </authorList>
    </citation>
    <scope>NUCLEOTIDE SEQUENCE [LARGE SCALE GENOMIC DNA]</scope>
    <source>
        <strain evidence="6 7">Pan216</strain>
    </source>
</reference>
<evidence type="ECO:0000313" key="7">
    <source>
        <dbReference type="Proteomes" id="UP000317093"/>
    </source>
</evidence>
<dbReference type="SUPFAM" id="SSF48452">
    <property type="entry name" value="TPR-like"/>
    <property type="match status" value="3"/>
</dbReference>
<dbReference type="SMART" id="SM00028">
    <property type="entry name" value="TPR"/>
    <property type="match status" value="13"/>
</dbReference>
<dbReference type="CDD" id="cd14014">
    <property type="entry name" value="STKc_PknB_like"/>
    <property type="match status" value="1"/>
</dbReference>
<evidence type="ECO:0000256" key="1">
    <source>
        <dbReference type="ARBA" id="ARBA00022737"/>
    </source>
</evidence>